<dbReference type="PANTHER" id="PTHR30472:SF1">
    <property type="entry name" value="FE(3+) DICITRATE TRANSPORT SYSTEM PERMEASE PROTEIN FECC-RELATED"/>
    <property type="match status" value="1"/>
</dbReference>
<evidence type="ECO:0000256" key="2">
    <source>
        <dbReference type="ARBA" id="ARBA00007935"/>
    </source>
</evidence>
<proteinExistence type="inferred from homology"/>
<dbReference type="Gene3D" id="1.10.3470.10">
    <property type="entry name" value="ABC transporter involved in vitamin B12 uptake, BtuC"/>
    <property type="match status" value="1"/>
</dbReference>
<evidence type="ECO:0000256" key="3">
    <source>
        <dbReference type="ARBA" id="ARBA00022448"/>
    </source>
</evidence>
<accession>A0A6I3JAW8</accession>
<dbReference type="Pfam" id="PF01032">
    <property type="entry name" value="FecCD"/>
    <property type="match status" value="1"/>
</dbReference>
<sequence length="339" mass="34550">MTELARRPAQAGGEGARRGVLLAGAALAVLLLGVASICVGTRSIAPVEALRAFLDVAGTDDHVVVREIRLPRTLLAVTVGAALATAGALIQTLTRNPLAEPGILGVTAGAGFAIVLAQTLWQSGSQVAQLAAALVGALLATVAVYAVGRDSPVRLLLAGVALSSVLAGLSLGIRLLRPEVFDNYRFWAVGSLAGREQTPLTLPVLVVVVALVGALLLSRPLDALALGEHVAHALGAHVVRTRVLVVVLVTVLAGAATAVAGPIAFVGLIVPHVARRLARGSVPWLLGFSLLLGPALLLAADVLGRLLLPTGEVPVAIVTAFLGAPVLIWVVRRYGTVAL</sequence>
<dbReference type="SUPFAM" id="SSF81345">
    <property type="entry name" value="ABC transporter involved in vitamin B12 uptake, BtuC"/>
    <property type="match status" value="1"/>
</dbReference>
<comment type="similarity">
    <text evidence="2">Belongs to the binding-protein-dependent transport system permease family. FecCD subfamily.</text>
</comment>
<evidence type="ECO:0000256" key="4">
    <source>
        <dbReference type="ARBA" id="ARBA00022475"/>
    </source>
</evidence>
<dbReference type="FunFam" id="1.10.3470.10:FF:000001">
    <property type="entry name" value="Vitamin B12 ABC transporter permease BtuC"/>
    <property type="match status" value="1"/>
</dbReference>
<evidence type="ECO:0000256" key="7">
    <source>
        <dbReference type="ARBA" id="ARBA00023136"/>
    </source>
</evidence>
<reference evidence="8 9" key="1">
    <citation type="submission" date="2019-10" db="EMBL/GenBank/DDBJ databases">
        <title>Nocardioides novel species isolated from the excrement of Marmot.</title>
        <authorList>
            <person name="Zhang G."/>
        </authorList>
    </citation>
    <scope>NUCLEOTIDE SEQUENCE [LARGE SCALE GENOMIC DNA]</scope>
    <source>
        <strain evidence="9">zg-579</strain>
    </source>
</reference>
<dbReference type="AlphaFoldDB" id="A0A6I3JAW8"/>
<evidence type="ECO:0000256" key="6">
    <source>
        <dbReference type="ARBA" id="ARBA00022989"/>
    </source>
</evidence>
<evidence type="ECO:0000256" key="5">
    <source>
        <dbReference type="ARBA" id="ARBA00022692"/>
    </source>
</evidence>
<evidence type="ECO:0000313" key="8">
    <source>
        <dbReference type="EMBL" id="MTB95262.1"/>
    </source>
</evidence>
<dbReference type="GO" id="GO:0005886">
    <property type="term" value="C:plasma membrane"/>
    <property type="evidence" value="ECO:0007669"/>
    <property type="project" value="UniProtKB-SubCell"/>
</dbReference>
<dbReference type="RefSeq" id="WP_154614863.1">
    <property type="nucleotide sequence ID" value="NZ_CP053660.1"/>
</dbReference>
<gene>
    <name evidence="8" type="ORF">GGQ22_09200</name>
</gene>
<organism evidence="8 9">
    <name type="scientific">Nocardioides marmotae</name>
    <dbReference type="NCBI Taxonomy" id="2663857"/>
    <lineage>
        <taxon>Bacteria</taxon>
        <taxon>Bacillati</taxon>
        <taxon>Actinomycetota</taxon>
        <taxon>Actinomycetes</taxon>
        <taxon>Propionibacteriales</taxon>
        <taxon>Nocardioidaceae</taxon>
        <taxon>Nocardioides</taxon>
    </lineage>
</organism>
<keyword evidence="6" id="KW-1133">Transmembrane helix</keyword>
<dbReference type="InterPro" id="IPR037294">
    <property type="entry name" value="ABC_BtuC-like"/>
</dbReference>
<comment type="caution">
    <text evidence="8">The sequence shown here is derived from an EMBL/GenBank/DDBJ whole genome shotgun (WGS) entry which is preliminary data.</text>
</comment>
<dbReference type="EMBL" id="WLCI01000008">
    <property type="protein sequence ID" value="MTB95262.1"/>
    <property type="molecule type" value="Genomic_DNA"/>
</dbReference>
<keyword evidence="4" id="KW-1003">Cell membrane</keyword>
<protein>
    <submittedName>
        <fullName evidence="8">Iron chelate uptake ABC transporter family permease subunit</fullName>
    </submittedName>
</protein>
<keyword evidence="7" id="KW-0472">Membrane</keyword>
<comment type="subcellular location">
    <subcellularLocation>
        <location evidence="1">Cell membrane</location>
        <topology evidence="1">Multi-pass membrane protein</topology>
    </subcellularLocation>
</comment>
<keyword evidence="5" id="KW-0812">Transmembrane</keyword>
<name>A0A6I3JAW8_9ACTN</name>
<keyword evidence="9" id="KW-1185">Reference proteome</keyword>
<dbReference type="GO" id="GO:0022857">
    <property type="term" value="F:transmembrane transporter activity"/>
    <property type="evidence" value="ECO:0007669"/>
    <property type="project" value="InterPro"/>
</dbReference>
<dbReference type="InterPro" id="IPR000522">
    <property type="entry name" value="ABC_transptr_permease_BtuC"/>
</dbReference>
<keyword evidence="3" id="KW-0813">Transport</keyword>
<dbReference type="PANTHER" id="PTHR30472">
    <property type="entry name" value="FERRIC ENTEROBACTIN TRANSPORT SYSTEM PERMEASE PROTEIN"/>
    <property type="match status" value="1"/>
</dbReference>
<evidence type="ECO:0000313" key="9">
    <source>
        <dbReference type="Proteomes" id="UP000433406"/>
    </source>
</evidence>
<dbReference type="CDD" id="cd06550">
    <property type="entry name" value="TM_ABC_iron-siderophores_like"/>
    <property type="match status" value="1"/>
</dbReference>
<evidence type="ECO:0000256" key="1">
    <source>
        <dbReference type="ARBA" id="ARBA00004651"/>
    </source>
</evidence>
<dbReference type="Proteomes" id="UP000433406">
    <property type="component" value="Unassembled WGS sequence"/>
</dbReference>
<dbReference type="GO" id="GO:0033214">
    <property type="term" value="P:siderophore-iron import into cell"/>
    <property type="evidence" value="ECO:0007669"/>
    <property type="project" value="TreeGrafter"/>
</dbReference>